<gene>
    <name evidence="10" type="ORF">AB0K40_24120</name>
</gene>
<dbReference type="Proteomes" id="UP001552427">
    <property type="component" value="Unassembled WGS sequence"/>
</dbReference>
<dbReference type="PANTHER" id="PTHR30572">
    <property type="entry name" value="MEMBRANE COMPONENT OF TRANSPORTER-RELATED"/>
    <property type="match status" value="1"/>
</dbReference>
<feature type="domain" description="ABC3 transporter permease C-terminal" evidence="8">
    <location>
        <begin position="283"/>
        <end position="395"/>
    </location>
</feature>
<sequence>MPVRTPPVPARMRPGDVVRVGAVGLRTRPLRAFLSALGIAIGIAAMVGVVGLSSSSGAELDRTLSALGTNLLTVSAGATLTGEAARLPVEAEAMIERVGPVQAVSSVGKIPEAKVYRSERIPEVQTGGLSTYAARLDLPATIGATLRDGTWLNAATERLPAAVLGASAARRLGVGAAGPDTQVVVGGVRFTVVGVLNPVALATDLDNGVLVGWPVAEERLGFDGHPTTLYTRAEEAKLEAVREVLAGTANPEAPNEVDVSRPSDALAAKQATSQAFAGLLLGVGAVALLVGGVGVANTMVISVLERRAEIGLRRSLGATRGQIRTQFLAESLLLSLLGGAGGVLLGTAVTIGYALYSGWPPVVPVWATAGGLVATLAIGAVAGLYPAVRASRLSPTEALSTP</sequence>
<proteinExistence type="inferred from homology"/>
<protein>
    <submittedName>
        <fullName evidence="10">ABC transporter permease</fullName>
    </submittedName>
</protein>
<evidence type="ECO:0000256" key="4">
    <source>
        <dbReference type="ARBA" id="ARBA00022989"/>
    </source>
</evidence>
<keyword evidence="4 7" id="KW-1133">Transmembrane helix</keyword>
<dbReference type="Pfam" id="PF02687">
    <property type="entry name" value="FtsX"/>
    <property type="match status" value="1"/>
</dbReference>
<evidence type="ECO:0000256" key="5">
    <source>
        <dbReference type="ARBA" id="ARBA00023136"/>
    </source>
</evidence>
<evidence type="ECO:0000256" key="7">
    <source>
        <dbReference type="SAM" id="Phobius"/>
    </source>
</evidence>
<feature type="transmembrane region" description="Helical" evidence="7">
    <location>
        <begin position="332"/>
        <end position="356"/>
    </location>
</feature>
<keyword evidence="2" id="KW-1003">Cell membrane</keyword>
<dbReference type="Pfam" id="PF12704">
    <property type="entry name" value="MacB_PCD"/>
    <property type="match status" value="1"/>
</dbReference>
<dbReference type="InterPro" id="IPR050250">
    <property type="entry name" value="Macrolide_Exporter_MacB"/>
</dbReference>
<organism evidence="10 11">
    <name type="scientific">Nonomuraea bangladeshensis</name>
    <dbReference type="NCBI Taxonomy" id="404385"/>
    <lineage>
        <taxon>Bacteria</taxon>
        <taxon>Bacillati</taxon>
        <taxon>Actinomycetota</taxon>
        <taxon>Actinomycetes</taxon>
        <taxon>Streptosporangiales</taxon>
        <taxon>Streptosporangiaceae</taxon>
        <taxon>Nonomuraea</taxon>
    </lineage>
</organism>
<dbReference type="EMBL" id="JBFARM010000007">
    <property type="protein sequence ID" value="MEV4288607.1"/>
    <property type="molecule type" value="Genomic_DNA"/>
</dbReference>
<keyword evidence="11" id="KW-1185">Reference proteome</keyword>
<evidence type="ECO:0000313" key="11">
    <source>
        <dbReference type="Proteomes" id="UP001552427"/>
    </source>
</evidence>
<reference evidence="10 11" key="1">
    <citation type="submission" date="2024-06" db="EMBL/GenBank/DDBJ databases">
        <title>The Natural Products Discovery Center: Release of the First 8490 Sequenced Strains for Exploring Actinobacteria Biosynthetic Diversity.</title>
        <authorList>
            <person name="Kalkreuter E."/>
            <person name="Kautsar S.A."/>
            <person name="Yang D."/>
            <person name="Bader C.D."/>
            <person name="Teijaro C.N."/>
            <person name="Fluegel L."/>
            <person name="Davis C.M."/>
            <person name="Simpson J.R."/>
            <person name="Lauterbach L."/>
            <person name="Steele A.D."/>
            <person name="Gui C."/>
            <person name="Meng S."/>
            <person name="Li G."/>
            <person name="Viehrig K."/>
            <person name="Ye F."/>
            <person name="Su P."/>
            <person name="Kiefer A.F."/>
            <person name="Nichols A."/>
            <person name="Cepeda A.J."/>
            <person name="Yan W."/>
            <person name="Fan B."/>
            <person name="Jiang Y."/>
            <person name="Adhikari A."/>
            <person name="Zheng C.-J."/>
            <person name="Schuster L."/>
            <person name="Cowan T.M."/>
            <person name="Smanski M.J."/>
            <person name="Chevrette M.G."/>
            <person name="De Carvalho L.P.S."/>
            <person name="Shen B."/>
        </authorList>
    </citation>
    <scope>NUCLEOTIDE SEQUENCE [LARGE SCALE GENOMIC DNA]</scope>
    <source>
        <strain evidence="10 11">NPDC049574</strain>
    </source>
</reference>
<evidence type="ECO:0000259" key="9">
    <source>
        <dbReference type="Pfam" id="PF12704"/>
    </source>
</evidence>
<comment type="subcellular location">
    <subcellularLocation>
        <location evidence="1">Cell membrane</location>
        <topology evidence="1">Multi-pass membrane protein</topology>
    </subcellularLocation>
</comment>
<evidence type="ECO:0000256" key="3">
    <source>
        <dbReference type="ARBA" id="ARBA00022692"/>
    </source>
</evidence>
<keyword evidence="5 7" id="KW-0472">Membrane</keyword>
<dbReference type="RefSeq" id="WP_364453684.1">
    <property type="nucleotide sequence ID" value="NZ_JBFARM010000007.1"/>
</dbReference>
<evidence type="ECO:0000256" key="1">
    <source>
        <dbReference type="ARBA" id="ARBA00004651"/>
    </source>
</evidence>
<comment type="caution">
    <text evidence="10">The sequence shown here is derived from an EMBL/GenBank/DDBJ whole genome shotgun (WGS) entry which is preliminary data.</text>
</comment>
<evidence type="ECO:0000259" key="8">
    <source>
        <dbReference type="Pfam" id="PF02687"/>
    </source>
</evidence>
<name>A0ABV3H7V3_9ACTN</name>
<evidence type="ECO:0000313" key="10">
    <source>
        <dbReference type="EMBL" id="MEV4288607.1"/>
    </source>
</evidence>
<accession>A0ABV3H7V3</accession>
<feature type="transmembrane region" description="Helical" evidence="7">
    <location>
        <begin position="32"/>
        <end position="52"/>
    </location>
</feature>
<comment type="similarity">
    <text evidence="6">Belongs to the ABC-4 integral membrane protein family.</text>
</comment>
<feature type="domain" description="MacB-like periplasmic core" evidence="9">
    <location>
        <begin position="33"/>
        <end position="243"/>
    </location>
</feature>
<evidence type="ECO:0000256" key="2">
    <source>
        <dbReference type="ARBA" id="ARBA00022475"/>
    </source>
</evidence>
<evidence type="ECO:0000256" key="6">
    <source>
        <dbReference type="ARBA" id="ARBA00038076"/>
    </source>
</evidence>
<dbReference type="PANTHER" id="PTHR30572:SF4">
    <property type="entry name" value="ABC TRANSPORTER PERMEASE YTRF"/>
    <property type="match status" value="1"/>
</dbReference>
<dbReference type="InterPro" id="IPR003838">
    <property type="entry name" value="ABC3_permease_C"/>
</dbReference>
<dbReference type="InterPro" id="IPR025857">
    <property type="entry name" value="MacB_PCD"/>
</dbReference>
<keyword evidence="3 7" id="KW-0812">Transmembrane</keyword>
<feature type="transmembrane region" description="Helical" evidence="7">
    <location>
        <begin position="362"/>
        <end position="385"/>
    </location>
</feature>
<feature type="transmembrane region" description="Helical" evidence="7">
    <location>
        <begin position="276"/>
        <end position="304"/>
    </location>
</feature>